<feature type="domain" description="HTH araC/xylS-type" evidence="5">
    <location>
        <begin position="189"/>
        <end position="292"/>
    </location>
</feature>
<keyword evidence="2" id="KW-0238">DNA-binding</keyword>
<name>A0A5C8LR63_9GAMM</name>
<evidence type="ECO:0000256" key="3">
    <source>
        <dbReference type="ARBA" id="ARBA00023159"/>
    </source>
</evidence>
<dbReference type="InterPro" id="IPR003313">
    <property type="entry name" value="AraC-bd"/>
</dbReference>
<dbReference type="InterPro" id="IPR009057">
    <property type="entry name" value="Homeodomain-like_sf"/>
</dbReference>
<dbReference type="Pfam" id="PF02311">
    <property type="entry name" value="AraC_binding"/>
    <property type="match status" value="1"/>
</dbReference>
<dbReference type="OrthoDB" id="9809338at2"/>
<dbReference type="PROSITE" id="PS00041">
    <property type="entry name" value="HTH_ARAC_FAMILY_1"/>
    <property type="match status" value="1"/>
</dbReference>
<dbReference type="InterPro" id="IPR018062">
    <property type="entry name" value="HTH_AraC-typ_CS"/>
</dbReference>
<comment type="caution">
    <text evidence="6">The sequence shown here is derived from an EMBL/GenBank/DDBJ whole genome shotgun (WGS) entry which is preliminary data.</text>
</comment>
<dbReference type="SMART" id="SM00342">
    <property type="entry name" value="HTH_ARAC"/>
    <property type="match status" value="1"/>
</dbReference>
<dbReference type="Pfam" id="PF12833">
    <property type="entry name" value="HTH_18"/>
    <property type="match status" value="1"/>
</dbReference>
<evidence type="ECO:0000256" key="4">
    <source>
        <dbReference type="ARBA" id="ARBA00023163"/>
    </source>
</evidence>
<dbReference type="AlphaFoldDB" id="A0A5C8LR63"/>
<evidence type="ECO:0000256" key="2">
    <source>
        <dbReference type="ARBA" id="ARBA00023125"/>
    </source>
</evidence>
<keyword evidence="3" id="KW-0010">Activator</keyword>
<dbReference type="PROSITE" id="PS01124">
    <property type="entry name" value="HTH_ARAC_FAMILY_2"/>
    <property type="match status" value="1"/>
</dbReference>
<organism evidence="6 7">
    <name type="scientific">Rheinheimera tangshanensis</name>
    <dbReference type="NCBI Taxonomy" id="400153"/>
    <lineage>
        <taxon>Bacteria</taxon>
        <taxon>Pseudomonadati</taxon>
        <taxon>Pseudomonadota</taxon>
        <taxon>Gammaproteobacteria</taxon>
        <taxon>Chromatiales</taxon>
        <taxon>Chromatiaceae</taxon>
        <taxon>Rheinheimera</taxon>
    </lineage>
</organism>
<evidence type="ECO:0000313" key="7">
    <source>
        <dbReference type="Proteomes" id="UP000321814"/>
    </source>
</evidence>
<dbReference type="InterPro" id="IPR050204">
    <property type="entry name" value="AraC_XylS_family_regulators"/>
</dbReference>
<keyword evidence="1" id="KW-0805">Transcription regulation</keyword>
<dbReference type="InterPro" id="IPR018060">
    <property type="entry name" value="HTH_AraC"/>
</dbReference>
<dbReference type="Gene3D" id="1.10.10.60">
    <property type="entry name" value="Homeodomain-like"/>
    <property type="match status" value="2"/>
</dbReference>
<protein>
    <submittedName>
        <fullName evidence="6">AraC family transcriptional regulator</fullName>
    </submittedName>
</protein>
<evidence type="ECO:0000259" key="5">
    <source>
        <dbReference type="PROSITE" id="PS01124"/>
    </source>
</evidence>
<accession>A0A5C8LR63</accession>
<reference evidence="6 7" key="1">
    <citation type="submission" date="2019-08" db="EMBL/GenBank/DDBJ databases">
        <title>Draft genome analysis of Rheinheimera tangshanensis isolated from the roots of fresh rice plants (Oryza sativa).</title>
        <authorList>
            <person name="Yu Q."/>
            <person name="Qi Y."/>
            <person name="Zhang H."/>
            <person name="Pu J."/>
        </authorList>
    </citation>
    <scope>NUCLEOTIDE SEQUENCE [LARGE SCALE GENOMIC DNA]</scope>
    <source>
        <strain evidence="6 7">JA3-B52</strain>
    </source>
</reference>
<dbReference type="SUPFAM" id="SSF46689">
    <property type="entry name" value="Homeodomain-like"/>
    <property type="match status" value="1"/>
</dbReference>
<dbReference type="GO" id="GO:0043565">
    <property type="term" value="F:sequence-specific DNA binding"/>
    <property type="evidence" value="ECO:0007669"/>
    <property type="project" value="InterPro"/>
</dbReference>
<dbReference type="SUPFAM" id="SSF51215">
    <property type="entry name" value="Regulatory protein AraC"/>
    <property type="match status" value="1"/>
</dbReference>
<dbReference type="GO" id="GO:0003700">
    <property type="term" value="F:DNA-binding transcription factor activity"/>
    <property type="evidence" value="ECO:0007669"/>
    <property type="project" value="InterPro"/>
</dbReference>
<sequence length="298" mass="33802">MQRLRSALVWLEMDKFRSIARMAKNQNLVTNWVKRAAGETERIEACFSGLAYAPHSHDTYTLALTTAGVQSFNYRGELRHSLPGEVVILHPDETHDGQAGTDSPFAYRAISINPVDVQNILQGVSLPFLQGGVTRDPRFIQIATKLLSEFERPLETLEQQDLIFAFASSLQQVTGNSIQHTKANYQAIKRVREYIDDLMAIDSCMPIDITLDELAVISHYSKWQVTRDFRSLYGTTPYRYVTLKRLQKAKALIERGLPLVQVAISSGFADQSHLTRHFKSCFGTTPKVWAKLNQYYSE</sequence>
<dbReference type="Proteomes" id="UP000321814">
    <property type="component" value="Unassembled WGS sequence"/>
</dbReference>
<evidence type="ECO:0000256" key="1">
    <source>
        <dbReference type="ARBA" id="ARBA00023015"/>
    </source>
</evidence>
<gene>
    <name evidence="6" type="ORF">FU839_18000</name>
</gene>
<proteinExistence type="predicted"/>
<evidence type="ECO:0000313" key="6">
    <source>
        <dbReference type="EMBL" id="TXK77690.1"/>
    </source>
</evidence>
<dbReference type="PANTHER" id="PTHR46796:SF2">
    <property type="entry name" value="TRANSCRIPTIONAL REGULATORY PROTEIN"/>
    <property type="match status" value="1"/>
</dbReference>
<keyword evidence="4" id="KW-0804">Transcription</keyword>
<dbReference type="InterPro" id="IPR037923">
    <property type="entry name" value="HTH-like"/>
</dbReference>
<keyword evidence="7" id="KW-1185">Reference proteome</keyword>
<dbReference type="PANTHER" id="PTHR46796">
    <property type="entry name" value="HTH-TYPE TRANSCRIPTIONAL ACTIVATOR RHAS-RELATED"/>
    <property type="match status" value="1"/>
</dbReference>
<dbReference type="EMBL" id="VRLR01000018">
    <property type="protein sequence ID" value="TXK77690.1"/>
    <property type="molecule type" value="Genomic_DNA"/>
</dbReference>